<dbReference type="VEuPathDB" id="FungiDB:CCM_03245"/>
<evidence type="ECO:0000313" key="2">
    <source>
        <dbReference type="Proteomes" id="UP000001610"/>
    </source>
</evidence>
<dbReference type="InParanoid" id="G3J9Q0"/>
<dbReference type="RefSeq" id="XP_006668459.1">
    <property type="nucleotide sequence ID" value="XM_006668396.1"/>
</dbReference>
<dbReference type="HOGENOM" id="CLU_054599_0_1_1"/>
<protein>
    <recommendedName>
        <fullName evidence="3">Protein kinase domain-containing protein</fullName>
    </recommendedName>
</protein>
<keyword evidence="2" id="KW-1185">Reference proteome</keyword>
<dbReference type="PANTHER" id="PTHR37171">
    <property type="entry name" value="SERINE/THREONINE-PROTEIN KINASE YRZF-RELATED"/>
    <property type="match status" value="1"/>
</dbReference>
<dbReference type="AlphaFoldDB" id="G3J9Q0"/>
<sequence length="317" mass="36386">MERSQPPASAYCENQVLSLNIESSHGFLKGRSKVQLQVRALQQPWTLSCGMVAVVVDGAEEAAVTFLKLFDRRFAYQLRADNKIPPWTTDIEDSYINFLQSDQAASLFDQMTNDEYFKFGKDKWHDYESEALLSKELLAAYNAETAAYEALVGHQGKIVPRLLGKVTFDLPPETPVPSNMLDHLQVKGILLQYLPGFTLSELDQHVPQPDWQGVIDEAVRITRVLGDLNILNYDVRPSNFMVVPVVINEYQLFIIDFGWCRLRQAHESDAEWGRAKWQRDEEGAVGLVMQHRLREKGYEYKFEHSLRYLEWAPGEDD</sequence>
<gene>
    <name evidence="1" type="ORF">CCM_03245</name>
</gene>
<dbReference type="PANTHER" id="PTHR37171:SF1">
    <property type="entry name" value="SERINE_THREONINE-PROTEIN KINASE YRZF-RELATED"/>
    <property type="match status" value="1"/>
</dbReference>
<dbReference type="OMA" id="CWQSICE"/>
<dbReference type="STRING" id="983644.G3J9Q0"/>
<reference evidence="1 2" key="1">
    <citation type="journal article" date="2011" name="Genome Biol.">
        <title>Genome sequence of the insect pathogenic fungus Cordyceps militaris, a valued traditional Chinese medicine.</title>
        <authorList>
            <person name="Zheng P."/>
            <person name="Xia Y."/>
            <person name="Xiao G."/>
            <person name="Xiong C."/>
            <person name="Hu X."/>
            <person name="Zhang S."/>
            <person name="Zheng H."/>
            <person name="Huang Y."/>
            <person name="Zhou Y."/>
            <person name="Wang S."/>
            <person name="Zhao G.P."/>
            <person name="Liu X."/>
            <person name="St Leger R.J."/>
            <person name="Wang C."/>
        </authorList>
    </citation>
    <scope>NUCLEOTIDE SEQUENCE [LARGE SCALE GENOMIC DNA]</scope>
    <source>
        <strain evidence="1 2">CM01</strain>
    </source>
</reference>
<dbReference type="SUPFAM" id="SSF56112">
    <property type="entry name" value="Protein kinase-like (PK-like)"/>
    <property type="match status" value="1"/>
</dbReference>
<dbReference type="eggNOG" id="ENOG502S6Y9">
    <property type="taxonomic scope" value="Eukaryota"/>
</dbReference>
<dbReference type="GeneID" id="18165271"/>
<evidence type="ECO:0008006" key="3">
    <source>
        <dbReference type="Google" id="ProtNLM"/>
    </source>
</evidence>
<dbReference type="InterPro" id="IPR011009">
    <property type="entry name" value="Kinase-like_dom_sf"/>
</dbReference>
<dbReference type="Proteomes" id="UP000001610">
    <property type="component" value="Unassembled WGS sequence"/>
</dbReference>
<dbReference type="OrthoDB" id="5134445at2759"/>
<dbReference type="InterPro" id="IPR052396">
    <property type="entry name" value="Meiotic_Drive_Suppr_Kinase"/>
</dbReference>
<proteinExistence type="predicted"/>
<dbReference type="KEGG" id="cmt:CCM_03245"/>
<dbReference type="EMBL" id="JH126400">
    <property type="protein sequence ID" value="EGX94973.1"/>
    <property type="molecule type" value="Genomic_DNA"/>
</dbReference>
<accession>G3J9Q0</accession>
<evidence type="ECO:0000313" key="1">
    <source>
        <dbReference type="EMBL" id="EGX94973.1"/>
    </source>
</evidence>
<name>G3J9Q0_CORMM</name>
<organism evidence="1 2">
    <name type="scientific">Cordyceps militaris (strain CM01)</name>
    <name type="common">Caterpillar fungus</name>
    <dbReference type="NCBI Taxonomy" id="983644"/>
    <lineage>
        <taxon>Eukaryota</taxon>
        <taxon>Fungi</taxon>
        <taxon>Dikarya</taxon>
        <taxon>Ascomycota</taxon>
        <taxon>Pezizomycotina</taxon>
        <taxon>Sordariomycetes</taxon>
        <taxon>Hypocreomycetidae</taxon>
        <taxon>Hypocreales</taxon>
        <taxon>Cordycipitaceae</taxon>
        <taxon>Cordyceps</taxon>
    </lineage>
</organism>